<gene>
    <name evidence="2" type="ORF">PCOR1329_LOCUS14492</name>
</gene>
<evidence type="ECO:0008006" key="4">
    <source>
        <dbReference type="Google" id="ProtNLM"/>
    </source>
</evidence>
<reference evidence="2" key="1">
    <citation type="submission" date="2023-10" db="EMBL/GenBank/DDBJ databases">
        <authorList>
            <person name="Chen Y."/>
            <person name="Shah S."/>
            <person name="Dougan E. K."/>
            <person name="Thang M."/>
            <person name="Chan C."/>
        </authorList>
    </citation>
    <scope>NUCLEOTIDE SEQUENCE [LARGE SCALE GENOMIC DNA]</scope>
</reference>
<name>A0ABN9QSI1_9DINO</name>
<keyword evidence="3" id="KW-1185">Reference proteome</keyword>
<dbReference type="EMBL" id="CAUYUJ010004335">
    <property type="protein sequence ID" value="CAK0809174.1"/>
    <property type="molecule type" value="Genomic_DNA"/>
</dbReference>
<evidence type="ECO:0000313" key="2">
    <source>
        <dbReference type="EMBL" id="CAK0809174.1"/>
    </source>
</evidence>
<feature type="region of interest" description="Disordered" evidence="1">
    <location>
        <begin position="490"/>
        <end position="518"/>
    </location>
</feature>
<organism evidence="2 3">
    <name type="scientific">Prorocentrum cordatum</name>
    <dbReference type="NCBI Taxonomy" id="2364126"/>
    <lineage>
        <taxon>Eukaryota</taxon>
        <taxon>Sar</taxon>
        <taxon>Alveolata</taxon>
        <taxon>Dinophyceae</taxon>
        <taxon>Prorocentrales</taxon>
        <taxon>Prorocentraceae</taxon>
        <taxon>Prorocentrum</taxon>
    </lineage>
</organism>
<evidence type="ECO:0000313" key="3">
    <source>
        <dbReference type="Proteomes" id="UP001189429"/>
    </source>
</evidence>
<comment type="caution">
    <text evidence="2">The sequence shown here is derived from an EMBL/GenBank/DDBJ whole genome shotgun (WGS) entry which is preliminary data.</text>
</comment>
<proteinExistence type="predicted"/>
<evidence type="ECO:0000256" key="1">
    <source>
        <dbReference type="SAM" id="MobiDB-lite"/>
    </source>
</evidence>
<accession>A0ABN9QSI1</accession>
<protein>
    <recommendedName>
        <fullName evidence="4">Reverse transcriptase domain-containing protein</fullName>
    </recommendedName>
</protein>
<dbReference type="Proteomes" id="UP001189429">
    <property type="component" value="Unassembled WGS sequence"/>
</dbReference>
<sequence>MNLLEQGVFEIVRGLGIGAAVGAAGHGCPDCACQCPTCSCAFTCPACPTVHCGPHYSYGWIVLPLCVAAGFAFAQLPGAWRLGRSASTPSDRAGAASSARAAIRAPEDAAQGLDLQREAQEQLRQAGAVCACYTPDGDSYEEDLGAGRDAAEWCFLPGGAQGGAPPAGAGGAGARLYRFRAIPLAAELGQARDRAAQRAGAAAPGLPLAPNTVGRAGAPPAGVGMPGVAPAAAGAAAVAGGAAAAGAPGALAPVPAGAGVGGGLGALAAVLGPAGGAVAPGAGPGGALVGAAPAAPLAPVAPVAGALVAGLAPGPVAPPAPPPAGGGAFMVSDLRVHPIVVDTMARRHRPFAEALPMLTETLTNEGGVEEHLRICTALENAVCFDQLNVTEMASFELLGRSLQIIEEKYRERTAGAADPVRMDQHLYLGTELVRGNCSVCPALQAWVSQELAQEHAILKERRKAREERAAAQTATKAKAKRDLFPLPPLTLRCGAGGPGPGRSRVVGRRRQRSSKTTDWANSCIDSLNSAYGFAKSEQPSSAGNAGQRAALAHIESQFLQLGGPPADSPGGAGALAELCAAGGPYHAEPSSTRPCAKGNVSLPDGAGKPVPLLDLLAEGDRKWLGSSCGDLLRPESEALSLVAEGMCVSGGDIDNCFYRIGLPSELREYFPLPDIAAGYLGLSTCEGRAVSPRDSLAPVLTVLPMGWSWAMHLVQIVLVNSLVVSGFPQPQMILDGGPGKELKDEESCVVAGYVDNFFVFSRSASRAQAGRDAIAKRLTTLGLLVHEMSDASKDAEFLGVELVG</sequence>
<feature type="non-terminal residue" evidence="2">
    <location>
        <position position="804"/>
    </location>
</feature>